<name>A0ACB9CSX7_CICIN</name>
<reference evidence="1 2" key="2">
    <citation type="journal article" date="2022" name="Mol. Ecol. Resour.">
        <title>The genomes of chicory, endive, great burdock and yacon provide insights into Asteraceae paleo-polyploidization history and plant inulin production.</title>
        <authorList>
            <person name="Fan W."/>
            <person name="Wang S."/>
            <person name="Wang H."/>
            <person name="Wang A."/>
            <person name="Jiang F."/>
            <person name="Liu H."/>
            <person name="Zhao H."/>
            <person name="Xu D."/>
            <person name="Zhang Y."/>
        </authorList>
    </citation>
    <scope>NUCLEOTIDE SEQUENCE [LARGE SCALE GENOMIC DNA]</scope>
    <source>
        <strain evidence="2">cv. Punajuju</strain>
        <tissue evidence="1">Leaves</tissue>
    </source>
</reference>
<dbReference type="Proteomes" id="UP001055811">
    <property type="component" value="Linkage Group LG05"/>
</dbReference>
<proteinExistence type="predicted"/>
<comment type="caution">
    <text evidence="1">The sequence shown here is derived from an EMBL/GenBank/DDBJ whole genome shotgun (WGS) entry which is preliminary data.</text>
</comment>
<sequence length="289" mass="31509">MDMRYAGRGGGGGCVARYVGHGLYDISMVDRMMLKFRPIAPKPVASGSGSGDSAMENGCKSGGGKRRYVRVKGNNRNKDNKKRKVSASSFQPREAVSSGGDAVVTLSLMPETPDRKENSPAVSSSSENLDVLPVKVSCPIWLSFKNNNQTLRDHHVRITPAERRQTVSYVTVEWMAETCVDKVWVGWMEMESDTCPGFISDGQDRVVWMNKAYREMVGGEETVVVLVRKDGSQAVVGYPAAFTCNVRVTCRSGTSSSTLTVPCDAWRMEGGCGGYAWRLDVKAALSLGR</sequence>
<keyword evidence="2" id="KW-1185">Reference proteome</keyword>
<dbReference type="EMBL" id="CM042013">
    <property type="protein sequence ID" value="KAI3737404.1"/>
    <property type="molecule type" value="Genomic_DNA"/>
</dbReference>
<organism evidence="1 2">
    <name type="scientific">Cichorium intybus</name>
    <name type="common">Chicory</name>
    <dbReference type="NCBI Taxonomy" id="13427"/>
    <lineage>
        <taxon>Eukaryota</taxon>
        <taxon>Viridiplantae</taxon>
        <taxon>Streptophyta</taxon>
        <taxon>Embryophyta</taxon>
        <taxon>Tracheophyta</taxon>
        <taxon>Spermatophyta</taxon>
        <taxon>Magnoliopsida</taxon>
        <taxon>eudicotyledons</taxon>
        <taxon>Gunneridae</taxon>
        <taxon>Pentapetalae</taxon>
        <taxon>asterids</taxon>
        <taxon>campanulids</taxon>
        <taxon>Asterales</taxon>
        <taxon>Asteraceae</taxon>
        <taxon>Cichorioideae</taxon>
        <taxon>Cichorieae</taxon>
        <taxon>Cichoriinae</taxon>
        <taxon>Cichorium</taxon>
    </lineage>
</organism>
<evidence type="ECO:0000313" key="1">
    <source>
        <dbReference type="EMBL" id="KAI3737404.1"/>
    </source>
</evidence>
<protein>
    <submittedName>
        <fullName evidence="1">Uncharacterized protein</fullName>
    </submittedName>
</protein>
<accession>A0ACB9CSX7</accession>
<reference evidence="2" key="1">
    <citation type="journal article" date="2022" name="Mol. Ecol. Resour.">
        <title>The genomes of chicory, endive, great burdock and yacon provide insights into Asteraceae palaeo-polyploidization history and plant inulin production.</title>
        <authorList>
            <person name="Fan W."/>
            <person name="Wang S."/>
            <person name="Wang H."/>
            <person name="Wang A."/>
            <person name="Jiang F."/>
            <person name="Liu H."/>
            <person name="Zhao H."/>
            <person name="Xu D."/>
            <person name="Zhang Y."/>
        </authorList>
    </citation>
    <scope>NUCLEOTIDE SEQUENCE [LARGE SCALE GENOMIC DNA]</scope>
    <source>
        <strain evidence="2">cv. Punajuju</strain>
    </source>
</reference>
<evidence type="ECO:0000313" key="2">
    <source>
        <dbReference type="Proteomes" id="UP001055811"/>
    </source>
</evidence>
<gene>
    <name evidence="1" type="ORF">L2E82_27405</name>
</gene>